<feature type="region of interest" description="Disordered" evidence="1">
    <location>
        <begin position="79"/>
        <end position="156"/>
    </location>
</feature>
<gene>
    <name evidence="2" type="ORF">PGLA1383_LOCUS12367</name>
</gene>
<dbReference type="EMBL" id="CAJNNV010006571">
    <property type="protein sequence ID" value="CAE8593780.1"/>
    <property type="molecule type" value="Genomic_DNA"/>
</dbReference>
<reference evidence="2" key="1">
    <citation type="submission" date="2021-02" db="EMBL/GenBank/DDBJ databases">
        <authorList>
            <person name="Dougan E. K."/>
            <person name="Rhodes N."/>
            <person name="Thang M."/>
            <person name="Chan C."/>
        </authorList>
    </citation>
    <scope>NUCLEOTIDE SEQUENCE</scope>
</reference>
<dbReference type="Proteomes" id="UP000654075">
    <property type="component" value="Unassembled WGS sequence"/>
</dbReference>
<name>A0A813E4L6_POLGL</name>
<evidence type="ECO:0000313" key="3">
    <source>
        <dbReference type="Proteomes" id="UP000654075"/>
    </source>
</evidence>
<dbReference type="AlphaFoldDB" id="A0A813E4L6"/>
<feature type="compositionally biased region" description="Polar residues" evidence="1">
    <location>
        <begin position="100"/>
        <end position="123"/>
    </location>
</feature>
<proteinExistence type="predicted"/>
<keyword evidence="3" id="KW-1185">Reference proteome</keyword>
<evidence type="ECO:0000313" key="2">
    <source>
        <dbReference type="EMBL" id="CAE8593780.1"/>
    </source>
</evidence>
<feature type="compositionally biased region" description="Polar residues" evidence="1">
    <location>
        <begin position="79"/>
        <end position="90"/>
    </location>
</feature>
<evidence type="ECO:0000256" key="1">
    <source>
        <dbReference type="SAM" id="MobiDB-lite"/>
    </source>
</evidence>
<comment type="caution">
    <text evidence="2">The sequence shown here is derived from an EMBL/GenBank/DDBJ whole genome shotgun (WGS) entry which is preliminary data.</text>
</comment>
<feature type="non-terminal residue" evidence="2">
    <location>
        <position position="156"/>
    </location>
</feature>
<accession>A0A813E4L6</accession>
<organism evidence="2 3">
    <name type="scientific">Polarella glacialis</name>
    <name type="common">Dinoflagellate</name>
    <dbReference type="NCBI Taxonomy" id="89957"/>
    <lineage>
        <taxon>Eukaryota</taxon>
        <taxon>Sar</taxon>
        <taxon>Alveolata</taxon>
        <taxon>Dinophyceae</taxon>
        <taxon>Suessiales</taxon>
        <taxon>Suessiaceae</taxon>
        <taxon>Polarella</taxon>
    </lineage>
</organism>
<protein>
    <submittedName>
        <fullName evidence="2">Uncharacterized protein</fullName>
    </submittedName>
</protein>
<sequence length="156" mass="17032">MSLSAREPEYYQRRRNGSLLESDDNNIIRNLQELQGAASIMAECSDAWSQRPSAWARLLTLDRGGRVFDDSWADAKGVQSSWCSRSSGPRTRSIEPPQHGWNSDSAVSTRAPTALSTPSTPSCPSRARTGTAGSETHRPSTTNGRPGSIHSMHYLA</sequence>
<feature type="compositionally biased region" description="Polar residues" evidence="1">
    <location>
        <begin position="131"/>
        <end position="145"/>
    </location>
</feature>